<evidence type="ECO:0000256" key="15">
    <source>
        <dbReference type="SAM" id="MobiDB-lite"/>
    </source>
</evidence>
<dbReference type="SUPFAM" id="SSF52047">
    <property type="entry name" value="RNI-like"/>
    <property type="match status" value="1"/>
</dbReference>
<keyword evidence="6" id="KW-0489">Methyltransferase</keyword>
<comment type="catalytic activity">
    <reaction evidence="14">
        <text>L-arginyl-[protein] + S-adenosyl-L-methionine = N(omega)-methyl-L-arginyl-[protein] + S-adenosyl-L-homocysteine + H(+)</text>
        <dbReference type="Rhea" id="RHEA:48100"/>
        <dbReference type="Rhea" id="RHEA-COMP:10532"/>
        <dbReference type="Rhea" id="RHEA-COMP:11990"/>
        <dbReference type="ChEBI" id="CHEBI:15378"/>
        <dbReference type="ChEBI" id="CHEBI:29965"/>
        <dbReference type="ChEBI" id="CHEBI:57856"/>
        <dbReference type="ChEBI" id="CHEBI:59789"/>
        <dbReference type="ChEBI" id="CHEBI:65280"/>
    </reaction>
    <physiologicalReaction direction="left-to-right" evidence="14">
        <dbReference type="Rhea" id="RHEA:48101"/>
    </physiologicalReaction>
</comment>
<dbReference type="Pfam" id="PF25372">
    <property type="entry name" value="DUF7885"/>
    <property type="match status" value="1"/>
</dbReference>
<evidence type="ECO:0000256" key="6">
    <source>
        <dbReference type="ARBA" id="ARBA00022603"/>
    </source>
</evidence>
<dbReference type="EC" id="2.1.1.319" evidence="3"/>
<proteinExistence type="predicted"/>
<dbReference type="Pfam" id="PF13649">
    <property type="entry name" value="Methyltransf_25"/>
    <property type="match status" value="1"/>
</dbReference>
<organism evidence="20 21">
    <name type="scientific">Owenia fusiformis</name>
    <name type="common">Polychaete worm</name>
    <dbReference type="NCBI Taxonomy" id="6347"/>
    <lineage>
        <taxon>Eukaryota</taxon>
        <taxon>Metazoa</taxon>
        <taxon>Spiralia</taxon>
        <taxon>Lophotrochozoa</taxon>
        <taxon>Annelida</taxon>
        <taxon>Polychaeta</taxon>
        <taxon>Sedentaria</taxon>
        <taxon>Canalipalpata</taxon>
        <taxon>Sabellida</taxon>
        <taxon>Oweniida</taxon>
        <taxon>Oweniidae</taxon>
        <taxon>Owenia</taxon>
    </lineage>
</organism>
<evidence type="ECO:0000259" key="16">
    <source>
        <dbReference type="Pfam" id="PF13649"/>
    </source>
</evidence>
<dbReference type="FunFam" id="3.40.50.150:FF:000034">
    <property type="entry name" value="Protein arginine N-methyltransferase 3"/>
    <property type="match status" value="1"/>
</dbReference>
<evidence type="ECO:0000313" key="20">
    <source>
        <dbReference type="EMBL" id="CAH1799963.1"/>
    </source>
</evidence>
<keyword evidence="11" id="KW-0862">Zinc</keyword>
<evidence type="ECO:0000256" key="7">
    <source>
        <dbReference type="ARBA" id="ARBA00022679"/>
    </source>
</evidence>
<dbReference type="GO" id="GO:0005634">
    <property type="term" value="C:nucleus"/>
    <property type="evidence" value="ECO:0007669"/>
    <property type="project" value="UniProtKB-SubCell"/>
</dbReference>
<dbReference type="Gene3D" id="3.40.50.150">
    <property type="entry name" value="Vaccinia Virus protein VP39"/>
    <property type="match status" value="1"/>
</dbReference>
<comment type="caution">
    <text evidence="20">The sequence shown here is derived from an EMBL/GenBank/DDBJ whole genome shotgun (WGS) entry which is preliminary data.</text>
</comment>
<keyword evidence="8" id="KW-0949">S-adenosyl-L-methionine</keyword>
<gene>
    <name evidence="20" type="ORF">OFUS_LOCUS23916</name>
</gene>
<dbReference type="Gene3D" id="2.70.160.11">
    <property type="entry name" value="Hnrnp arginine n-methyltransferase1"/>
    <property type="match status" value="1"/>
</dbReference>
<comment type="catalytic activity">
    <reaction evidence="13">
        <text>L-arginyl-[protein] + 2 S-adenosyl-L-methionine = N(omega),N(omega)-dimethyl-L-arginyl-[protein] + 2 S-adenosyl-L-homocysteine + 2 H(+)</text>
        <dbReference type="Rhea" id="RHEA:48096"/>
        <dbReference type="Rhea" id="RHEA-COMP:10532"/>
        <dbReference type="Rhea" id="RHEA-COMP:11991"/>
        <dbReference type="ChEBI" id="CHEBI:15378"/>
        <dbReference type="ChEBI" id="CHEBI:29965"/>
        <dbReference type="ChEBI" id="CHEBI:57856"/>
        <dbReference type="ChEBI" id="CHEBI:59789"/>
        <dbReference type="ChEBI" id="CHEBI:61897"/>
        <dbReference type="EC" id="2.1.1.319"/>
    </reaction>
    <physiologicalReaction direction="left-to-right" evidence="13">
        <dbReference type="Rhea" id="RHEA:48097"/>
    </physiologicalReaction>
</comment>
<evidence type="ECO:0000256" key="13">
    <source>
        <dbReference type="ARBA" id="ARBA00047384"/>
    </source>
</evidence>
<keyword evidence="4" id="KW-0963">Cytoplasm</keyword>
<dbReference type="CDD" id="cd22126">
    <property type="entry name" value="F-box_FBXL15"/>
    <property type="match status" value="1"/>
</dbReference>
<evidence type="ECO:0000313" key="21">
    <source>
        <dbReference type="Proteomes" id="UP000749559"/>
    </source>
</evidence>
<dbReference type="SUPFAM" id="SSF57667">
    <property type="entry name" value="beta-beta-alpha zinc fingers"/>
    <property type="match status" value="1"/>
</dbReference>
<evidence type="ECO:0000256" key="4">
    <source>
        <dbReference type="ARBA" id="ARBA00022490"/>
    </source>
</evidence>
<feature type="domain" description="F-box/LRR-repeat protein 15-like leucin rich repeat" evidence="19">
    <location>
        <begin position="194"/>
        <end position="288"/>
    </location>
</feature>
<dbReference type="OrthoDB" id="7848332at2759"/>
<evidence type="ECO:0000256" key="9">
    <source>
        <dbReference type="ARBA" id="ARBA00022723"/>
    </source>
</evidence>
<dbReference type="GO" id="GO:0008270">
    <property type="term" value="F:zinc ion binding"/>
    <property type="evidence" value="ECO:0007669"/>
    <property type="project" value="UniProtKB-KW"/>
</dbReference>
<dbReference type="InterPro" id="IPR041698">
    <property type="entry name" value="Methyltransf_25"/>
</dbReference>
<evidence type="ECO:0000256" key="5">
    <source>
        <dbReference type="ARBA" id="ARBA00022553"/>
    </source>
</evidence>
<evidence type="ECO:0000259" key="19">
    <source>
        <dbReference type="Pfam" id="PF25372"/>
    </source>
</evidence>
<dbReference type="PANTHER" id="PTHR11006:SF53">
    <property type="entry name" value="PROTEIN ARGININE N-METHYLTRANSFERASE 3"/>
    <property type="match status" value="1"/>
</dbReference>
<dbReference type="EMBL" id="CAIIXF020000011">
    <property type="protein sequence ID" value="CAH1799963.1"/>
    <property type="molecule type" value="Genomic_DNA"/>
</dbReference>
<evidence type="ECO:0000256" key="8">
    <source>
        <dbReference type="ARBA" id="ARBA00022691"/>
    </source>
</evidence>
<reference evidence="20" key="1">
    <citation type="submission" date="2022-03" db="EMBL/GenBank/DDBJ databases">
        <authorList>
            <person name="Martin C."/>
        </authorList>
    </citation>
    <scope>NUCLEOTIDE SEQUENCE</scope>
</reference>
<dbReference type="Pfam" id="PF22528">
    <property type="entry name" value="PRMT_C"/>
    <property type="match status" value="1"/>
</dbReference>
<feature type="domain" description="Protein arginine N-methyltransferase 3-like C2H2 zinc finger" evidence="17">
    <location>
        <begin position="375"/>
        <end position="419"/>
    </location>
</feature>
<dbReference type="PANTHER" id="PTHR11006">
    <property type="entry name" value="PROTEIN ARGININE N-METHYLTRANSFERASE"/>
    <property type="match status" value="1"/>
</dbReference>
<feature type="domain" description="Methyltransferase" evidence="16">
    <location>
        <begin position="576"/>
        <end position="673"/>
    </location>
</feature>
<dbReference type="Proteomes" id="UP000749559">
    <property type="component" value="Unassembled WGS sequence"/>
</dbReference>
<dbReference type="GO" id="GO:0035242">
    <property type="term" value="F:protein-arginine omega-N asymmetric methyltransferase activity"/>
    <property type="evidence" value="ECO:0007669"/>
    <property type="project" value="UniProtKB-EC"/>
</dbReference>
<keyword evidence="10" id="KW-0863">Zinc-finger</keyword>
<keyword evidence="12" id="KW-0539">Nucleus</keyword>
<dbReference type="PROSITE" id="PS51678">
    <property type="entry name" value="SAM_MT_PRMT"/>
    <property type="match status" value="1"/>
</dbReference>
<dbReference type="Gene3D" id="3.80.10.10">
    <property type="entry name" value="Ribonuclease Inhibitor"/>
    <property type="match status" value="1"/>
</dbReference>
<dbReference type="AlphaFoldDB" id="A0A8J1XIA5"/>
<dbReference type="InterPro" id="IPR025799">
    <property type="entry name" value="Arg_MeTrfase"/>
</dbReference>
<evidence type="ECO:0000256" key="12">
    <source>
        <dbReference type="ARBA" id="ARBA00023242"/>
    </source>
</evidence>
<dbReference type="GO" id="GO:0032259">
    <property type="term" value="P:methylation"/>
    <property type="evidence" value="ECO:0007669"/>
    <property type="project" value="UniProtKB-KW"/>
</dbReference>
<name>A0A8J1XIA5_OWEFU</name>
<evidence type="ECO:0000256" key="11">
    <source>
        <dbReference type="ARBA" id="ARBA00022833"/>
    </source>
</evidence>
<dbReference type="InterPro" id="IPR029063">
    <property type="entry name" value="SAM-dependent_MTases_sf"/>
</dbReference>
<keyword evidence="5" id="KW-0597">Phosphoprotein</keyword>
<dbReference type="SMART" id="SM00367">
    <property type="entry name" value="LRR_CC"/>
    <property type="match status" value="6"/>
</dbReference>
<dbReference type="InterPro" id="IPR036236">
    <property type="entry name" value="Znf_C2H2_sf"/>
</dbReference>
<dbReference type="GO" id="GO:0042054">
    <property type="term" value="F:histone methyltransferase activity"/>
    <property type="evidence" value="ECO:0007669"/>
    <property type="project" value="TreeGrafter"/>
</dbReference>
<feature type="compositionally biased region" description="Acidic residues" evidence="15">
    <location>
        <begin position="324"/>
        <end position="338"/>
    </location>
</feature>
<evidence type="ECO:0000256" key="14">
    <source>
        <dbReference type="ARBA" id="ARBA00049303"/>
    </source>
</evidence>
<protein>
    <recommendedName>
        <fullName evidence="3">type I protein arginine methyltransferase</fullName>
        <ecNumber evidence="3">2.1.1.319</ecNumber>
    </recommendedName>
</protein>
<evidence type="ECO:0000256" key="2">
    <source>
        <dbReference type="ARBA" id="ARBA00004514"/>
    </source>
</evidence>
<dbReference type="SUPFAM" id="SSF53335">
    <property type="entry name" value="S-adenosyl-L-methionine-dependent methyltransferases"/>
    <property type="match status" value="1"/>
</dbReference>
<feature type="domain" description="Protein arginine N-methyltransferase" evidence="18">
    <location>
        <begin position="681"/>
        <end position="839"/>
    </location>
</feature>
<dbReference type="Pfam" id="PF21137">
    <property type="entry name" value="ANM3_C2H2_Zf"/>
    <property type="match status" value="1"/>
</dbReference>
<evidence type="ECO:0000256" key="1">
    <source>
        <dbReference type="ARBA" id="ARBA00004123"/>
    </source>
</evidence>
<evidence type="ECO:0000259" key="18">
    <source>
        <dbReference type="Pfam" id="PF22528"/>
    </source>
</evidence>
<evidence type="ECO:0000256" key="3">
    <source>
        <dbReference type="ARBA" id="ARBA00011925"/>
    </source>
</evidence>
<dbReference type="InterPro" id="IPR055135">
    <property type="entry name" value="PRMT_dom"/>
</dbReference>
<evidence type="ECO:0000259" key="17">
    <source>
        <dbReference type="Pfam" id="PF21137"/>
    </source>
</evidence>
<sequence length="849" mass="95520">MAAIDVTQGQASIVSNNISETESKSKKVDGKYDDDLHGLGQYDKICEKISCLKSNDDQHIQSSLIDLPWEDVVFRHILPRLRMSSIFKLRTTSRDYLEMVDGFLINMRTLDLSKDLKFNKRAFELVTKGNSSLRKLILKNTKDWLTDSVLVAVIMNNSRLLTIDLTSCTCITNASLIRIGNSCRNLEQLYLRDCCWITTSGLNAIAMNCPNLTKLDIKGCWNLSDEDVQMIVMMCGKLTFISLARIYGLTDNAVKKMAHMCPGLSIVNMQGCWRVSNDGIMELAEYSKKLKYVMVKECRDITESSLGKLRSRGVVDDPMSSDSDGNEEEWEPCEEEQPDSQPPTRCLFCSQMLDTPENVLSHCKKDHKFDIAHIQRIHGLDCFGYIKMVNYIRKMHPSPEEVASVSGKACWDSDEYMSPTDPEDLMLQLDIEDEIDLEAMTIDSGNMAMSSDIKTANGHCDYDDITLSRSEYNALIGRLREADSKAKLAQDQLESTMKDLSTIKSVANGFLTSKSSNESPATHDAVRHLKDGDDGSYVDGYSHFGIHQEMLQDRIRTESYRDFIYANKELFKGKVVLDIGCGTGILSMFAAKAGASKVIGIDMSDIIYPAMDIVRENKLDDIITLVKGRVEDVTIPVDKVDIIISEWMGYFLLFESMLDTVLYARDRWLHPGGIICPSHCSLNLLGVSDPDLYQRNIGYWSDVYGFKMSCLRGDILQEAVEIIVRSDKIATQPCTIKEIDIHTCSTKELDFVSPIKLTALTDTTIYSIAGYFDITFAAQQPHSKVEFSTSPKSTPTHWKQTVFHLHTPVTLAKGESLEGKIVCKKNPKDPRSLVIKLTYGGSTYTYHMR</sequence>
<dbReference type="CDD" id="cd02440">
    <property type="entry name" value="AdoMet_MTases"/>
    <property type="match status" value="1"/>
</dbReference>
<comment type="subcellular location">
    <subcellularLocation>
        <location evidence="2">Cytoplasm</location>
        <location evidence="2">Cytosol</location>
    </subcellularLocation>
    <subcellularLocation>
        <location evidence="1">Nucleus</location>
    </subcellularLocation>
</comment>
<evidence type="ECO:0000256" key="10">
    <source>
        <dbReference type="ARBA" id="ARBA00022771"/>
    </source>
</evidence>
<dbReference type="InterPro" id="IPR032675">
    <property type="entry name" value="LRR_dom_sf"/>
</dbReference>
<dbReference type="InterPro" id="IPR057207">
    <property type="entry name" value="FBXL15_LRR"/>
</dbReference>
<dbReference type="InterPro" id="IPR006553">
    <property type="entry name" value="Leu-rich_rpt_Cys-con_subtyp"/>
</dbReference>
<keyword evidence="7" id="KW-0808">Transferase</keyword>
<dbReference type="InterPro" id="IPR049482">
    <property type="entry name" value="ANM3-like_C2H2_Zf"/>
</dbReference>
<keyword evidence="21" id="KW-1185">Reference proteome</keyword>
<keyword evidence="9" id="KW-0479">Metal-binding</keyword>
<feature type="region of interest" description="Disordered" evidence="15">
    <location>
        <begin position="312"/>
        <end position="342"/>
    </location>
</feature>
<accession>A0A8J1XIA5</accession>
<dbReference type="GO" id="GO:0005829">
    <property type="term" value="C:cytosol"/>
    <property type="evidence" value="ECO:0007669"/>
    <property type="project" value="UniProtKB-SubCell"/>
</dbReference>